<evidence type="ECO:0000256" key="5">
    <source>
        <dbReference type="ARBA" id="ARBA00050776"/>
    </source>
</evidence>
<dbReference type="Pfam" id="PF00266">
    <property type="entry name" value="Aminotran_5"/>
    <property type="match status" value="1"/>
</dbReference>
<evidence type="ECO:0000256" key="6">
    <source>
        <dbReference type="RuleBase" id="RU004504"/>
    </source>
</evidence>
<evidence type="ECO:0000256" key="1">
    <source>
        <dbReference type="ARBA" id="ARBA00001933"/>
    </source>
</evidence>
<evidence type="ECO:0000259" key="7">
    <source>
        <dbReference type="Pfam" id="PF00266"/>
    </source>
</evidence>
<organism evidence="8 11">
    <name type="scientific">Clostridium pasteurianum DSM 525 = ATCC 6013</name>
    <dbReference type="NCBI Taxonomy" id="1262449"/>
    <lineage>
        <taxon>Bacteria</taxon>
        <taxon>Bacillati</taxon>
        <taxon>Bacillota</taxon>
        <taxon>Clostridia</taxon>
        <taxon>Eubacteriales</taxon>
        <taxon>Clostridiaceae</taxon>
        <taxon>Clostridium</taxon>
    </lineage>
</organism>
<dbReference type="RefSeq" id="WP_003440828.1">
    <property type="nucleotide sequence ID" value="NZ_ANZB01000001.1"/>
</dbReference>
<dbReference type="InterPro" id="IPR015421">
    <property type="entry name" value="PyrdxlP-dep_Trfase_major"/>
</dbReference>
<dbReference type="AlphaFoldDB" id="A0A0H3IZF3"/>
<evidence type="ECO:0000256" key="2">
    <source>
        <dbReference type="ARBA" id="ARBA00010447"/>
    </source>
</evidence>
<evidence type="ECO:0000313" key="9">
    <source>
        <dbReference type="EMBL" id="KRU13591.1"/>
    </source>
</evidence>
<dbReference type="PANTHER" id="PTHR43586:SF4">
    <property type="entry name" value="ISOPENICILLIN N EPIMERASE"/>
    <property type="match status" value="1"/>
</dbReference>
<dbReference type="GO" id="GO:0031071">
    <property type="term" value="F:cysteine desulfurase activity"/>
    <property type="evidence" value="ECO:0007669"/>
    <property type="project" value="UniProtKB-EC"/>
</dbReference>
<dbReference type="InterPro" id="IPR000192">
    <property type="entry name" value="Aminotrans_V_dom"/>
</dbReference>
<proteinExistence type="inferred from homology"/>
<reference evidence="9" key="2">
    <citation type="submission" date="2015-10" db="EMBL/GenBank/DDBJ databases">
        <title>Improved Draft Genome Sequence of Clostridium pasteurianum Strain ATCC 6013 (DSM 525) Using a Hybrid Next-Generation Sequencing Approach.</title>
        <authorList>
            <person name="Pyne M.E."/>
            <person name="Utturkar S.M."/>
            <person name="Brown S.D."/>
            <person name="Moo-Young M."/>
            <person name="Chung D.A."/>
            <person name="Chou P.C."/>
        </authorList>
    </citation>
    <scope>NUCLEOTIDE SEQUENCE</scope>
    <source>
        <strain evidence="9">ATCC 6013</strain>
    </source>
</reference>
<dbReference type="Gene3D" id="3.90.1150.10">
    <property type="entry name" value="Aspartate Aminotransferase, domain 1"/>
    <property type="match status" value="1"/>
</dbReference>
<dbReference type="Gene3D" id="3.40.640.10">
    <property type="entry name" value="Type I PLP-dependent aspartate aminotransferase-like (Major domain)"/>
    <property type="match status" value="1"/>
</dbReference>
<dbReference type="Proteomes" id="UP000030905">
    <property type="component" value="Chromosome"/>
</dbReference>
<dbReference type="EMBL" id="CP009268">
    <property type="protein sequence ID" value="AJA50397.1"/>
    <property type="molecule type" value="Genomic_DNA"/>
</dbReference>
<dbReference type="GeneID" id="93072553"/>
<dbReference type="EMBL" id="JPGY02000001">
    <property type="protein sequence ID" value="KRU13591.1"/>
    <property type="molecule type" value="Genomic_DNA"/>
</dbReference>
<dbReference type="InterPro" id="IPR016454">
    <property type="entry name" value="Cysteine_dSase"/>
</dbReference>
<dbReference type="PATRIC" id="fig|1262449.3.peg.200"/>
<dbReference type="PIRSF" id="PIRSF005572">
    <property type="entry name" value="NifS"/>
    <property type="match status" value="1"/>
</dbReference>
<reference evidence="8 11" key="1">
    <citation type="journal article" date="2015" name="Genome Announc.">
        <title>Complete Genome Sequence of the Nitrogen-Fixing and Solvent-Producing Clostridium pasteurianum DSM 525.</title>
        <authorList>
            <person name="Poehlein A."/>
            <person name="Grosse-Honebrink A."/>
            <person name="Zhang Y."/>
            <person name="Minton N.P."/>
            <person name="Daniel R."/>
        </authorList>
    </citation>
    <scope>NUCLEOTIDE SEQUENCE [LARGE SCALE GENOMIC DNA]</scope>
    <source>
        <strain evidence="8">DSM 525</strain>
        <strain evidence="11">DSM 525 / ATCC 6013</strain>
    </source>
</reference>
<name>A0A0H3IZF3_CLOPA</name>
<dbReference type="NCBIfam" id="TIGR01977">
    <property type="entry name" value="am_tr_V_EF2568"/>
    <property type="match status" value="1"/>
</dbReference>
<comment type="catalytic activity">
    <reaction evidence="5">
        <text>(sulfur carrier)-H + L-cysteine = (sulfur carrier)-SH + L-alanine</text>
        <dbReference type="Rhea" id="RHEA:43892"/>
        <dbReference type="Rhea" id="RHEA-COMP:14737"/>
        <dbReference type="Rhea" id="RHEA-COMP:14739"/>
        <dbReference type="ChEBI" id="CHEBI:29917"/>
        <dbReference type="ChEBI" id="CHEBI:35235"/>
        <dbReference type="ChEBI" id="CHEBI:57972"/>
        <dbReference type="ChEBI" id="CHEBI:64428"/>
        <dbReference type="EC" id="2.8.1.7"/>
    </reaction>
</comment>
<dbReference type="EC" id="2.8.1.7" evidence="3"/>
<dbReference type="eggNOG" id="COG0520">
    <property type="taxonomic scope" value="Bacteria"/>
</dbReference>
<dbReference type="KEGG" id="cpae:CPAST_c03090"/>
<dbReference type="InterPro" id="IPR015422">
    <property type="entry name" value="PyrdxlP-dep_Trfase_small"/>
</dbReference>
<keyword evidence="4" id="KW-0663">Pyridoxal phosphate</keyword>
<dbReference type="PANTHER" id="PTHR43586">
    <property type="entry name" value="CYSTEINE DESULFURASE"/>
    <property type="match status" value="1"/>
</dbReference>
<dbReference type="PROSITE" id="PS00595">
    <property type="entry name" value="AA_TRANSFER_CLASS_5"/>
    <property type="match status" value="1"/>
</dbReference>
<evidence type="ECO:0000256" key="4">
    <source>
        <dbReference type="ARBA" id="ARBA00022898"/>
    </source>
</evidence>
<dbReference type="InterPro" id="IPR010969">
    <property type="entry name" value="Cys_dSase-rel_unknwn_funct"/>
</dbReference>
<dbReference type="Proteomes" id="UP000028042">
    <property type="component" value="Unassembled WGS sequence"/>
</dbReference>
<protein>
    <recommendedName>
        <fullName evidence="3">cysteine desulfurase</fullName>
        <ecNumber evidence="3">2.8.1.7</ecNumber>
    </recommendedName>
</protein>
<comment type="similarity">
    <text evidence="2">Belongs to the class-V pyridoxal-phosphate-dependent aminotransferase family. Csd subfamily.</text>
</comment>
<feature type="domain" description="Aminotransferase class V" evidence="7">
    <location>
        <begin position="2"/>
        <end position="366"/>
    </location>
</feature>
<evidence type="ECO:0000313" key="10">
    <source>
        <dbReference type="Proteomes" id="UP000028042"/>
    </source>
</evidence>
<dbReference type="InterPro" id="IPR015424">
    <property type="entry name" value="PyrdxlP-dep_Trfase"/>
</dbReference>
<evidence type="ECO:0000313" key="8">
    <source>
        <dbReference type="EMBL" id="AJA50397.1"/>
    </source>
</evidence>
<dbReference type="SUPFAM" id="SSF53383">
    <property type="entry name" value="PLP-dependent transferases"/>
    <property type="match status" value="1"/>
</dbReference>
<reference evidence="9 10" key="3">
    <citation type="journal article" name="Genome Announc.">
        <title>Improved Draft Genome Sequence of Clostridium pasteurianum Strain ATCC 6013 (DSM 525) Using a Hybrid Next-Generation Sequencing Approach.</title>
        <authorList>
            <person name="Pyne M.E."/>
            <person name="Utturkar S."/>
            <person name="Brown S.D."/>
            <person name="Moo-Young M."/>
            <person name="Chung D.A."/>
            <person name="Chou C.P."/>
        </authorList>
    </citation>
    <scope>NUCLEOTIDE SEQUENCE [LARGE SCALE GENOMIC DNA]</scope>
    <source>
        <strain evidence="9 10">ATCC 6013</strain>
    </source>
</reference>
<evidence type="ECO:0000313" key="11">
    <source>
        <dbReference type="Proteomes" id="UP000030905"/>
    </source>
</evidence>
<accession>A0A0H3IZF3</accession>
<sequence length="378" mass="41354">MIYFDNAATSFPKPPEVARSVFEAINSFGNPSRGSYNLSLDAARKVYAAREKIAMLFNLKDPLNVAFTSNATESLNIAIKGSFKPEDHIITTAMEHNSVLRPLYELKEKGVQVSIIKCNKRGLLNYTHVENEIKQHTKAIICTHGSNLTGNLIDIEKIGEICKVHNLLFILDASQTAGVFPIDMERHNIDILCFTGHKSLYGPQGTGGICLKNHLSINPLKTGGSGSFSFAEHHPCAMPDALEAGTINAHGIAGLLSGIQFIENTGIDTILSHELKLMWQFYNGVKNLPKVKIYGDFSTTLRAPIVSLNIADYDSKDISQELADSYDIATRAGAHCAPLMHKALGTEKQGAVRFSFSYFNTALEIKTAIKAIKNLADS</sequence>
<evidence type="ECO:0000256" key="3">
    <source>
        <dbReference type="ARBA" id="ARBA00012239"/>
    </source>
</evidence>
<comment type="cofactor">
    <cofactor evidence="1 6">
        <name>pyridoxal 5'-phosphate</name>
        <dbReference type="ChEBI" id="CHEBI:597326"/>
    </cofactor>
</comment>
<gene>
    <name evidence="8" type="primary">csd1</name>
    <name evidence="8" type="ORF">CLPA_c03090</name>
    <name evidence="9" type="ORF">CP6013_02839</name>
</gene>
<keyword evidence="8" id="KW-0808">Transferase</keyword>
<keyword evidence="11" id="KW-1185">Reference proteome</keyword>
<dbReference type="InterPro" id="IPR020578">
    <property type="entry name" value="Aminotrans_V_PyrdxlP_BS"/>
</dbReference>
<dbReference type="KEGG" id="cpat:CLPA_c03090"/>